<reference evidence="8 9" key="1">
    <citation type="submission" date="2023-12" db="EMBL/GenBank/DDBJ databases">
        <title>Baltic Sea Cyanobacteria.</title>
        <authorList>
            <person name="Delbaje E."/>
            <person name="Fewer D.P."/>
            <person name="Shishido T.K."/>
        </authorList>
    </citation>
    <scope>NUCLEOTIDE SEQUENCE [LARGE SCALE GENOMIC DNA]</scope>
    <source>
        <strain evidence="8 9">UHCC 0281</strain>
    </source>
</reference>
<dbReference type="InterPro" id="IPR027478">
    <property type="entry name" value="LdcA_N"/>
</dbReference>
<dbReference type="Pfam" id="PF17676">
    <property type="entry name" value="Peptidase_S66C"/>
    <property type="match status" value="1"/>
</dbReference>
<sequence length="321" mass="33756">MNAGLPPLQPPALQAGDRVRLVAASSALGDLERLQAGLAVLASWGLELDDDPSRLPARRWGYLAGQDAERAGDLRPSGDPEGSPALLACVRGGWGSARLLERPLEAAGGWLLGFSDVTSLLWHRLATGQGGAIHGPLLTTLAAEPAWSRERLRALLFGEPLADLEGESWVGGQAEGPLLAANLTVATHLLGTPHLPDLDGAILILEDVGEAPYRLERMLTHWRLCGALQRLGGIGFGSFEGCDDPQDADGDRPRFSLEQVLRERTADLGIPVLAGLPVGHGHVNAALPLGVRARLDGDRGRLSVIAAGPGSVRGRAASPRR</sequence>
<proteinExistence type="inferred from homology"/>
<dbReference type="InterPro" id="IPR003507">
    <property type="entry name" value="S66_fam"/>
</dbReference>
<dbReference type="Gene3D" id="3.40.50.10740">
    <property type="entry name" value="Class I glutamine amidotransferase-like"/>
    <property type="match status" value="1"/>
</dbReference>
<dbReference type="SUPFAM" id="SSF52317">
    <property type="entry name" value="Class I glutamine amidotransferase-like"/>
    <property type="match status" value="1"/>
</dbReference>
<feature type="domain" description="LD-carboxypeptidase N-terminal" evidence="6">
    <location>
        <begin position="19"/>
        <end position="128"/>
    </location>
</feature>
<evidence type="ECO:0000256" key="1">
    <source>
        <dbReference type="ARBA" id="ARBA00010233"/>
    </source>
</evidence>
<evidence type="ECO:0000259" key="6">
    <source>
        <dbReference type="Pfam" id="PF02016"/>
    </source>
</evidence>
<dbReference type="EMBL" id="JAYGHY010000014">
    <property type="protein sequence ID" value="MEA5442192.1"/>
    <property type="molecule type" value="Genomic_DNA"/>
</dbReference>
<keyword evidence="4" id="KW-0378">Hydrolase</keyword>
<accession>A0ABU5SUI6</accession>
<dbReference type="InterPro" id="IPR040921">
    <property type="entry name" value="Peptidase_S66C"/>
</dbReference>
<evidence type="ECO:0000256" key="3">
    <source>
        <dbReference type="ARBA" id="ARBA00022670"/>
    </source>
</evidence>
<name>A0ABU5SUI6_9CYAN</name>
<dbReference type="InterPro" id="IPR027461">
    <property type="entry name" value="Carboxypeptidase_A_C_sf"/>
</dbReference>
<keyword evidence="3" id="KW-0645">Protease</keyword>
<comment type="caution">
    <text evidence="8">The sequence shown here is derived from an EMBL/GenBank/DDBJ whole genome shotgun (WGS) entry which is preliminary data.</text>
</comment>
<dbReference type="SUPFAM" id="SSF141986">
    <property type="entry name" value="LD-carboxypeptidase A C-terminal domain-like"/>
    <property type="match status" value="1"/>
</dbReference>
<evidence type="ECO:0000259" key="7">
    <source>
        <dbReference type="Pfam" id="PF17676"/>
    </source>
</evidence>
<evidence type="ECO:0000256" key="5">
    <source>
        <dbReference type="ARBA" id="ARBA00022825"/>
    </source>
</evidence>
<dbReference type="CDD" id="cd07025">
    <property type="entry name" value="Peptidase_S66"/>
    <property type="match status" value="1"/>
</dbReference>
<dbReference type="InterPro" id="IPR029062">
    <property type="entry name" value="Class_I_gatase-like"/>
</dbReference>
<dbReference type="PANTHER" id="PTHR30237:SF2">
    <property type="entry name" value="MUREIN TETRAPEPTIDE CARBOXYPEPTIDASE"/>
    <property type="match status" value="1"/>
</dbReference>
<evidence type="ECO:0000313" key="9">
    <source>
        <dbReference type="Proteomes" id="UP001302329"/>
    </source>
</evidence>
<protein>
    <submittedName>
        <fullName evidence="8">LD-carboxypeptidase</fullName>
    </submittedName>
</protein>
<keyword evidence="5" id="KW-0720">Serine protease</keyword>
<dbReference type="Proteomes" id="UP001302329">
    <property type="component" value="Unassembled WGS sequence"/>
</dbReference>
<dbReference type="RefSeq" id="WP_323356277.1">
    <property type="nucleotide sequence ID" value="NZ_JAYGHY010000014.1"/>
</dbReference>
<gene>
    <name evidence="8" type="ORF">VB739_06475</name>
</gene>
<evidence type="ECO:0000256" key="2">
    <source>
        <dbReference type="ARBA" id="ARBA00022645"/>
    </source>
</evidence>
<feature type="domain" description="LD-carboxypeptidase C-terminal" evidence="7">
    <location>
        <begin position="175"/>
        <end position="295"/>
    </location>
</feature>
<keyword evidence="9" id="KW-1185">Reference proteome</keyword>
<dbReference type="PANTHER" id="PTHR30237">
    <property type="entry name" value="MURAMOYLTETRAPEPTIDE CARBOXYPEPTIDASE"/>
    <property type="match status" value="1"/>
</dbReference>
<evidence type="ECO:0000256" key="4">
    <source>
        <dbReference type="ARBA" id="ARBA00022801"/>
    </source>
</evidence>
<evidence type="ECO:0000313" key="8">
    <source>
        <dbReference type="EMBL" id="MEA5442192.1"/>
    </source>
</evidence>
<dbReference type="Gene3D" id="3.50.30.60">
    <property type="entry name" value="LD-carboxypeptidase A C-terminal domain-like"/>
    <property type="match status" value="1"/>
</dbReference>
<keyword evidence="2" id="KW-0121">Carboxypeptidase</keyword>
<organism evidence="8 9">
    <name type="scientific">Cyanobium gracile UHCC 0281</name>
    <dbReference type="NCBI Taxonomy" id="3110309"/>
    <lineage>
        <taxon>Bacteria</taxon>
        <taxon>Bacillati</taxon>
        <taxon>Cyanobacteriota</taxon>
        <taxon>Cyanophyceae</taxon>
        <taxon>Synechococcales</taxon>
        <taxon>Prochlorococcaceae</taxon>
        <taxon>Cyanobium</taxon>
    </lineage>
</organism>
<dbReference type="Pfam" id="PF02016">
    <property type="entry name" value="Peptidase_S66"/>
    <property type="match status" value="1"/>
</dbReference>
<comment type="similarity">
    <text evidence="1">Belongs to the peptidase S66 family.</text>
</comment>
<dbReference type="PIRSF" id="PIRSF028757">
    <property type="entry name" value="LD-carboxypeptidase"/>
    <property type="match status" value="1"/>
</dbReference>
<dbReference type="InterPro" id="IPR040449">
    <property type="entry name" value="Peptidase_S66_N"/>
</dbReference>